<sequence>MTRSEEAHIRVHGVQPTQVLAALVGLVYLVGGILGFLRTGFTAFTGNQHVMLIGFMINPLHNLVHVVVGFIGLLCTTTSVLSRTFGWLLFIGYGLLSAWGLMITGVITRNPVAGLGNPLNLNAADNWLHIATALLGLVMAIVPARKAIHVPTAAGPMPPSSHLPPGTYGTTAVPSADDSQRRRRGSWFHRRHTAAP</sequence>
<reference evidence="3 4" key="1">
    <citation type="submission" date="2019-07" db="EMBL/GenBank/DDBJ databases">
        <authorList>
            <person name="Duangmal K."/>
            <person name="Teo W.F.A."/>
        </authorList>
    </citation>
    <scope>NUCLEOTIDE SEQUENCE [LARGE SCALE GENOMIC DNA]</scope>
    <source>
        <strain evidence="3 4">TBRC 6029</strain>
    </source>
</reference>
<evidence type="ECO:0000313" key="4">
    <source>
        <dbReference type="Proteomes" id="UP000320011"/>
    </source>
</evidence>
<feature type="compositionally biased region" description="Basic residues" evidence="1">
    <location>
        <begin position="181"/>
        <end position="196"/>
    </location>
</feature>
<evidence type="ECO:0000256" key="2">
    <source>
        <dbReference type="SAM" id="Phobius"/>
    </source>
</evidence>
<keyword evidence="2" id="KW-0812">Transmembrane</keyword>
<gene>
    <name evidence="3" type="ORF">FNH05_00435</name>
</gene>
<dbReference type="OrthoDB" id="572373at2"/>
<dbReference type="Pfam" id="PF14325">
    <property type="entry name" value="DUF4383"/>
    <property type="match status" value="1"/>
</dbReference>
<dbReference type="EMBL" id="VJWX01000002">
    <property type="protein sequence ID" value="TVT62880.1"/>
    <property type="molecule type" value="Genomic_DNA"/>
</dbReference>
<feature type="transmembrane region" description="Helical" evidence="2">
    <location>
        <begin position="127"/>
        <end position="144"/>
    </location>
</feature>
<feature type="transmembrane region" description="Helical" evidence="2">
    <location>
        <begin position="87"/>
        <end position="107"/>
    </location>
</feature>
<comment type="caution">
    <text evidence="3">The sequence shown here is derived from an EMBL/GenBank/DDBJ whole genome shotgun (WGS) entry which is preliminary data.</text>
</comment>
<evidence type="ECO:0000256" key="1">
    <source>
        <dbReference type="SAM" id="MobiDB-lite"/>
    </source>
</evidence>
<feature type="transmembrane region" description="Helical" evidence="2">
    <location>
        <begin position="20"/>
        <end position="37"/>
    </location>
</feature>
<feature type="transmembrane region" description="Helical" evidence="2">
    <location>
        <begin position="49"/>
        <end position="75"/>
    </location>
</feature>
<name>A0A558DPF3_9PSEU</name>
<feature type="region of interest" description="Disordered" evidence="1">
    <location>
        <begin position="153"/>
        <end position="196"/>
    </location>
</feature>
<proteinExistence type="predicted"/>
<organism evidence="3 4">
    <name type="scientific">Amycolatopsis rhizosphaerae</name>
    <dbReference type="NCBI Taxonomy" id="2053003"/>
    <lineage>
        <taxon>Bacteria</taxon>
        <taxon>Bacillati</taxon>
        <taxon>Actinomycetota</taxon>
        <taxon>Actinomycetes</taxon>
        <taxon>Pseudonocardiales</taxon>
        <taxon>Pseudonocardiaceae</taxon>
        <taxon>Amycolatopsis</taxon>
    </lineage>
</organism>
<reference evidence="3 4" key="2">
    <citation type="submission" date="2019-08" db="EMBL/GenBank/DDBJ databases">
        <title>Amycolatopsis acidicola sp. nov., isolated from peat swamp forest soil.</title>
        <authorList>
            <person name="Srisuk N."/>
        </authorList>
    </citation>
    <scope>NUCLEOTIDE SEQUENCE [LARGE SCALE GENOMIC DNA]</scope>
    <source>
        <strain evidence="3 4">TBRC 6029</strain>
    </source>
</reference>
<accession>A0A558DPF3</accession>
<dbReference type="Proteomes" id="UP000320011">
    <property type="component" value="Unassembled WGS sequence"/>
</dbReference>
<keyword evidence="4" id="KW-1185">Reference proteome</keyword>
<protein>
    <submittedName>
        <fullName evidence="3">DUF4383 domain-containing protein</fullName>
    </submittedName>
</protein>
<dbReference type="AlphaFoldDB" id="A0A558DPF3"/>
<keyword evidence="2" id="KW-0472">Membrane</keyword>
<evidence type="ECO:0000313" key="3">
    <source>
        <dbReference type="EMBL" id="TVT62880.1"/>
    </source>
</evidence>
<keyword evidence="2" id="KW-1133">Transmembrane helix</keyword>